<dbReference type="PANTHER" id="PTHR33886">
    <property type="entry name" value="UNSATURATED RHAMNOGALACTURONAN HYDROLASE (EUROFUNG)"/>
    <property type="match status" value="1"/>
</dbReference>
<keyword evidence="3" id="KW-1185">Reference proteome</keyword>
<comment type="caution">
    <text evidence="2">The sequence shown here is derived from an EMBL/GenBank/DDBJ whole genome shotgun (WGS) entry which is preliminary data.</text>
</comment>
<evidence type="ECO:0000313" key="3">
    <source>
        <dbReference type="Proteomes" id="UP000553776"/>
    </source>
</evidence>
<accession>A0A841U695</accession>
<reference evidence="2 3" key="1">
    <citation type="submission" date="2020-08" db="EMBL/GenBank/DDBJ databases">
        <title>Cohnella phylogeny.</title>
        <authorList>
            <person name="Dunlap C."/>
        </authorList>
    </citation>
    <scope>NUCLEOTIDE SEQUENCE [LARGE SCALE GENOMIC DNA]</scope>
    <source>
        <strain evidence="2 3">DSM 25239</strain>
    </source>
</reference>
<dbReference type="Gene3D" id="1.50.10.10">
    <property type="match status" value="1"/>
</dbReference>
<sequence>MNAERNLDKLKGWSRKVADTILGQCREDGLHPYPLERWAYVPGMLLMAMGRAGRQLGDERYSSFMQRHMDLYIGEDGSIRTYSLEEYNLDQINQGKNLFMQYENTGAERYAKAAHTLAAQLIGQPRTSEGGFWHKKVYPFQMWLDGLYMASPFLAEYARTFDRPDLTDETAHQLLLVERHMRDPRTGLLYHGWDESKEQEWADSLTGRSPNFWSRAMGWYAMAIVDCLEHFPVAHPKRGTIVGIYERMCHALVRVQEPESGLWYQVLDQGDRKGNYLEATGSIMFVYSMAKGLRLGYLSPVFRSAMLQGYEGIVGRLVTEDEQGVHLHQICHGAGLSKDRNGSFDYYVSEAVVSDHYMGVGPLLLAALEVERYLEEKTT</sequence>
<dbReference type="InterPro" id="IPR012341">
    <property type="entry name" value="6hp_glycosidase-like_sf"/>
</dbReference>
<dbReference type="Proteomes" id="UP000553776">
    <property type="component" value="Unassembled WGS sequence"/>
</dbReference>
<dbReference type="Pfam" id="PF07470">
    <property type="entry name" value="Glyco_hydro_88"/>
    <property type="match status" value="1"/>
</dbReference>
<dbReference type="GO" id="GO:0005975">
    <property type="term" value="P:carbohydrate metabolic process"/>
    <property type="evidence" value="ECO:0007669"/>
    <property type="project" value="InterPro"/>
</dbReference>
<name>A0A841U695_9BACL</name>
<dbReference type="EMBL" id="JACJVR010000126">
    <property type="protein sequence ID" value="MBB6695339.1"/>
    <property type="molecule type" value="Genomic_DNA"/>
</dbReference>
<evidence type="ECO:0000256" key="1">
    <source>
        <dbReference type="ARBA" id="ARBA00022801"/>
    </source>
</evidence>
<dbReference type="InterPro" id="IPR008928">
    <property type="entry name" value="6-hairpin_glycosidase_sf"/>
</dbReference>
<evidence type="ECO:0000313" key="2">
    <source>
        <dbReference type="EMBL" id="MBB6695339.1"/>
    </source>
</evidence>
<dbReference type="GO" id="GO:0016787">
    <property type="term" value="F:hydrolase activity"/>
    <property type="evidence" value="ECO:0007669"/>
    <property type="project" value="UniProtKB-KW"/>
</dbReference>
<proteinExistence type="predicted"/>
<dbReference type="SUPFAM" id="SSF48208">
    <property type="entry name" value="Six-hairpin glycosidases"/>
    <property type="match status" value="1"/>
</dbReference>
<keyword evidence="1 2" id="KW-0378">Hydrolase</keyword>
<dbReference type="InterPro" id="IPR010905">
    <property type="entry name" value="Glyco_hydro_88"/>
</dbReference>
<dbReference type="PANTHER" id="PTHR33886:SF8">
    <property type="entry name" value="UNSATURATED RHAMNOGALACTURONAN HYDROLASE (EUROFUNG)"/>
    <property type="match status" value="1"/>
</dbReference>
<dbReference type="RefSeq" id="WP_185139297.1">
    <property type="nucleotide sequence ID" value="NZ_JACJVR010000126.1"/>
</dbReference>
<dbReference type="InterPro" id="IPR052043">
    <property type="entry name" value="PolySaccharide_Degr_Enz"/>
</dbReference>
<protein>
    <submittedName>
        <fullName evidence="2">Glycoside hydrolase family 88 protein</fullName>
    </submittedName>
</protein>
<dbReference type="AlphaFoldDB" id="A0A841U695"/>
<organism evidence="2 3">
    <name type="scientific">Cohnella xylanilytica</name>
    <dbReference type="NCBI Taxonomy" id="557555"/>
    <lineage>
        <taxon>Bacteria</taxon>
        <taxon>Bacillati</taxon>
        <taxon>Bacillota</taxon>
        <taxon>Bacilli</taxon>
        <taxon>Bacillales</taxon>
        <taxon>Paenibacillaceae</taxon>
        <taxon>Cohnella</taxon>
    </lineage>
</organism>
<gene>
    <name evidence="2" type="ORF">H7B90_28490</name>
</gene>